<comment type="pathway">
    <text evidence="7">Carbohydrate biosynthesis; dTDP-L-rhamnose biosynthesis.</text>
</comment>
<comment type="caution">
    <text evidence="8">The sequence shown here is derived from an EMBL/GenBank/DDBJ whole genome shotgun (WGS) entry which is preliminary data.</text>
</comment>
<evidence type="ECO:0000313" key="9">
    <source>
        <dbReference type="Proteomes" id="UP000248054"/>
    </source>
</evidence>
<evidence type="ECO:0000256" key="3">
    <source>
        <dbReference type="ARBA" id="ARBA00012098"/>
    </source>
</evidence>
<dbReference type="CDD" id="cd00438">
    <property type="entry name" value="cupin_RmlC"/>
    <property type="match status" value="1"/>
</dbReference>
<name>A0A2V4XWW7_9FLAO</name>
<dbReference type="Proteomes" id="UP000248054">
    <property type="component" value="Unassembled WGS sequence"/>
</dbReference>
<dbReference type="Gene3D" id="2.60.120.10">
    <property type="entry name" value="Jelly Rolls"/>
    <property type="match status" value="1"/>
</dbReference>
<dbReference type="GO" id="GO:0019305">
    <property type="term" value="P:dTDP-rhamnose biosynthetic process"/>
    <property type="evidence" value="ECO:0007669"/>
    <property type="project" value="UniProtKB-UniRule"/>
</dbReference>
<dbReference type="PANTHER" id="PTHR21047:SF2">
    <property type="entry name" value="THYMIDINE DIPHOSPHO-4-KETO-RHAMNOSE 3,5-EPIMERASE"/>
    <property type="match status" value="1"/>
</dbReference>
<dbReference type="UniPathway" id="UPA00124"/>
<dbReference type="InterPro" id="IPR011051">
    <property type="entry name" value="RmlC_Cupin_sf"/>
</dbReference>
<dbReference type="NCBIfam" id="TIGR01221">
    <property type="entry name" value="rmlC"/>
    <property type="match status" value="1"/>
</dbReference>
<dbReference type="AlphaFoldDB" id="A0A2V4XWW7"/>
<evidence type="ECO:0000313" key="8">
    <source>
        <dbReference type="EMBL" id="PYE83297.1"/>
    </source>
</evidence>
<dbReference type="SUPFAM" id="SSF51182">
    <property type="entry name" value="RmlC-like cupins"/>
    <property type="match status" value="1"/>
</dbReference>
<evidence type="ECO:0000256" key="5">
    <source>
        <dbReference type="PIRSR" id="PIRSR600888-1"/>
    </source>
</evidence>
<dbReference type="GO" id="GO:0000271">
    <property type="term" value="P:polysaccharide biosynthetic process"/>
    <property type="evidence" value="ECO:0007669"/>
    <property type="project" value="TreeGrafter"/>
</dbReference>
<proteinExistence type="inferred from homology"/>
<protein>
    <recommendedName>
        <fullName evidence="4 7">dTDP-4-dehydrorhamnose 3,5-epimerase</fullName>
        <ecNumber evidence="3 7">5.1.3.13</ecNumber>
    </recommendedName>
    <alternativeName>
        <fullName evidence="7">Thymidine diphospho-4-keto-rhamnose 3,5-epimerase</fullName>
    </alternativeName>
</protein>
<comment type="catalytic activity">
    <reaction evidence="1 7">
        <text>dTDP-4-dehydro-6-deoxy-alpha-D-glucose = dTDP-4-dehydro-beta-L-rhamnose</text>
        <dbReference type="Rhea" id="RHEA:16969"/>
        <dbReference type="ChEBI" id="CHEBI:57649"/>
        <dbReference type="ChEBI" id="CHEBI:62830"/>
        <dbReference type="EC" id="5.1.3.13"/>
    </reaction>
</comment>
<accession>A0A2V4XWW7</accession>
<dbReference type="GO" id="GO:0008830">
    <property type="term" value="F:dTDP-4-dehydrorhamnose 3,5-epimerase activity"/>
    <property type="evidence" value="ECO:0007669"/>
    <property type="project" value="UniProtKB-UniRule"/>
</dbReference>
<evidence type="ECO:0000256" key="2">
    <source>
        <dbReference type="ARBA" id="ARBA00001997"/>
    </source>
</evidence>
<dbReference type="InterPro" id="IPR000888">
    <property type="entry name" value="RmlC-like"/>
</dbReference>
<comment type="similarity">
    <text evidence="7">Belongs to the dTDP-4-dehydrorhamnose 3,5-epimerase family.</text>
</comment>
<evidence type="ECO:0000256" key="6">
    <source>
        <dbReference type="PIRSR" id="PIRSR600888-3"/>
    </source>
</evidence>
<dbReference type="EMBL" id="QJTD01000001">
    <property type="protein sequence ID" value="PYE83297.1"/>
    <property type="molecule type" value="Genomic_DNA"/>
</dbReference>
<dbReference type="InterPro" id="IPR014710">
    <property type="entry name" value="RmlC-like_jellyroll"/>
</dbReference>
<evidence type="ECO:0000256" key="7">
    <source>
        <dbReference type="RuleBase" id="RU364069"/>
    </source>
</evidence>
<reference evidence="8 9" key="1">
    <citation type="submission" date="2018-06" db="EMBL/GenBank/DDBJ databases">
        <title>Genomic Encyclopedia of Type Strains, Phase III (KMG-III): the genomes of soil and plant-associated and newly described type strains.</title>
        <authorList>
            <person name="Whitman W."/>
        </authorList>
    </citation>
    <scope>NUCLEOTIDE SEQUENCE [LARGE SCALE GENOMIC DNA]</scope>
    <source>
        <strain evidence="8 9">CECT 7945</strain>
    </source>
</reference>
<dbReference type="GO" id="GO:0005829">
    <property type="term" value="C:cytosol"/>
    <property type="evidence" value="ECO:0007669"/>
    <property type="project" value="TreeGrafter"/>
</dbReference>
<dbReference type="OrthoDB" id="9800680at2"/>
<evidence type="ECO:0000256" key="4">
    <source>
        <dbReference type="ARBA" id="ARBA00019595"/>
    </source>
</evidence>
<dbReference type="EC" id="5.1.3.13" evidence="3 7"/>
<organism evidence="8 9">
    <name type="scientific">Winogradskyella epiphytica</name>
    <dbReference type="NCBI Taxonomy" id="262005"/>
    <lineage>
        <taxon>Bacteria</taxon>
        <taxon>Pseudomonadati</taxon>
        <taxon>Bacteroidota</taxon>
        <taxon>Flavobacteriia</taxon>
        <taxon>Flavobacteriales</taxon>
        <taxon>Flavobacteriaceae</taxon>
        <taxon>Winogradskyella</taxon>
    </lineage>
</organism>
<evidence type="ECO:0000256" key="1">
    <source>
        <dbReference type="ARBA" id="ARBA00001298"/>
    </source>
</evidence>
<comment type="function">
    <text evidence="2 7">Catalyzes the epimerization of the C3' and C5'positions of dTDP-6-deoxy-D-xylo-4-hexulose, forming dTDP-6-deoxy-L-lyxo-4-hexulose.</text>
</comment>
<dbReference type="Pfam" id="PF00908">
    <property type="entry name" value="dTDP_sugar_isom"/>
    <property type="match status" value="1"/>
</dbReference>
<feature type="active site" description="Proton donor" evidence="5">
    <location>
        <position position="132"/>
    </location>
</feature>
<keyword evidence="7" id="KW-0413">Isomerase</keyword>
<gene>
    <name evidence="8" type="ORF">DFQ11_101729</name>
</gene>
<dbReference type="RefSeq" id="WP_110474338.1">
    <property type="nucleotide sequence ID" value="NZ_BMWQ01000001.1"/>
</dbReference>
<feature type="site" description="Participates in a stacking interaction with the thymidine ring of dTDP-4-oxo-6-deoxyglucose" evidence="6">
    <location>
        <position position="138"/>
    </location>
</feature>
<comment type="subunit">
    <text evidence="7">Homodimer.</text>
</comment>
<feature type="active site" description="Proton acceptor" evidence="5">
    <location>
        <position position="62"/>
    </location>
</feature>
<dbReference type="PANTHER" id="PTHR21047">
    <property type="entry name" value="DTDP-6-DEOXY-D-GLUCOSE-3,5 EPIMERASE"/>
    <property type="match status" value="1"/>
</dbReference>
<keyword evidence="9" id="KW-1185">Reference proteome</keyword>
<sequence>MNVKETKLKGCFIIEPTIFKDKRGYFVESFNQKRFNEALDIDINFVQDNESQSSKGVLRGLHYQLGKHAQAKLVRVIKGSVLDVVVDLRPKSLTYGKHFSIELSEQNKTQLFIPRGFAHAFLVLEDHTIFSYKCDNFYNKESEAGIIYNDPELGIDWNCNTEELIISDKDLVLPTLKNAQL</sequence>